<dbReference type="InterPro" id="IPR029760">
    <property type="entry name" value="GPX_CS"/>
</dbReference>
<dbReference type="OrthoDB" id="446890at2759"/>
<dbReference type="Pfam" id="PF00255">
    <property type="entry name" value="GSHPx"/>
    <property type="match status" value="1"/>
</dbReference>
<evidence type="ECO:0000256" key="1">
    <source>
        <dbReference type="ARBA" id="ARBA00000217"/>
    </source>
</evidence>
<evidence type="ECO:0000256" key="2">
    <source>
        <dbReference type="ARBA" id="ARBA00004613"/>
    </source>
</evidence>
<dbReference type="GO" id="GO:0004602">
    <property type="term" value="F:glutathione peroxidase activity"/>
    <property type="evidence" value="ECO:0007669"/>
    <property type="project" value="UniProtKB-EC"/>
</dbReference>
<evidence type="ECO:0000256" key="8">
    <source>
        <dbReference type="ARBA" id="ARBA00023002"/>
    </source>
</evidence>
<dbReference type="PROSITE" id="PS00763">
    <property type="entry name" value="GLUTATHIONE_PEROXID_2"/>
    <property type="match status" value="1"/>
</dbReference>
<dbReference type="PRINTS" id="PR01011">
    <property type="entry name" value="GLUTPROXDASE"/>
</dbReference>
<comment type="subcellular location">
    <subcellularLocation>
        <location evidence="2">Secreted</location>
    </subcellularLocation>
</comment>
<dbReference type="EMBL" id="OB660920">
    <property type="protein sequence ID" value="CAD7226748.1"/>
    <property type="molecule type" value="Genomic_DNA"/>
</dbReference>
<evidence type="ECO:0000256" key="7">
    <source>
        <dbReference type="ARBA" id="ARBA00022729"/>
    </source>
</evidence>
<proteinExistence type="inferred from homology"/>
<name>A0A7R8WD80_9CRUS</name>
<feature type="compositionally biased region" description="Basic and acidic residues" evidence="10">
    <location>
        <begin position="23"/>
        <end position="41"/>
    </location>
</feature>
<comment type="catalytic activity">
    <reaction evidence="1">
        <text>2 glutathione + H2O2 = glutathione disulfide + 2 H2O</text>
        <dbReference type="Rhea" id="RHEA:16833"/>
        <dbReference type="ChEBI" id="CHEBI:15377"/>
        <dbReference type="ChEBI" id="CHEBI:16240"/>
        <dbReference type="ChEBI" id="CHEBI:57925"/>
        <dbReference type="ChEBI" id="CHEBI:58297"/>
        <dbReference type="EC" id="1.11.1.9"/>
    </reaction>
</comment>
<evidence type="ECO:0000256" key="9">
    <source>
        <dbReference type="RuleBase" id="RU000499"/>
    </source>
</evidence>
<feature type="region of interest" description="Disordered" evidence="10">
    <location>
        <begin position="1"/>
        <end position="85"/>
    </location>
</feature>
<dbReference type="GO" id="GO:0005576">
    <property type="term" value="C:extracellular region"/>
    <property type="evidence" value="ECO:0007669"/>
    <property type="project" value="UniProtKB-SubCell"/>
</dbReference>
<gene>
    <name evidence="11" type="ORF">CTOB1V02_LOCUS4663</name>
</gene>
<feature type="compositionally biased region" description="Basic and acidic residues" evidence="10">
    <location>
        <begin position="62"/>
        <end position="79"/>
    </location>
</feature>
<organism evidence="11">
    <name type="scientific">Cyprideis torosa</name>
    <dbReference type="NCBI Taxonomy" id="163714"/>
    <lineage>
        <taxon>Eukaryota</taxon>
        <taxon>Metazoa</taxon>
        <taxon>Ecdysozoa</taxon>
        <taxon>Arthropoda</taxon>
        <taxon>Crustacea</taxon>
        <taxon>Oligostraca</taxon>
        <taxon>Ostracoda</taxon>
        <taxon>Podocopa</taxon>
        <taxon>Podocopida</taxon>
        <taxon>Cytherocopina</taxon>
        <taxon>Cytheroidea</taxon>
        <taxon>Cytherideidae</taxon>
        <taxon>Cyprideis</taxon>
    </lineage>
</organism>
<evidence type="ECO:0000256" key="6">
    <source>
        <dbReference type="ARBA" id="ARBA00022559"/>
    </source>
</evidence>
<dbReference type="PANTHER" id="PTHR11592:SF88">
    <property type="entry name" value="GLUTATHIONE PEROXIDASE-RELATED"/>
    <property type="match status" value="1"/>
</dbReference>
<evidence type="ECO:0000313" key="11">
    <source>
        <dbReference type="EMBL" id="CAD7226748.1"/>
    </source>
</evidence>
<accession>A0A7R8WD80</accession>
<keyword evidence="5" id="KW-0964">Secreted</keyword>
<comment type="similarity">
    <text evidence="3 9">Belongs to the glutathione peroxidase family.</text>
</comment>
<keyword evidence="6 9" id="KW-0575">Peroxidase</keyword>
<evidence type="ECO:0000256" key="3">
    <source>
        <dbReference type="ARBA" id="ARBA00006926"/>
    </source>
</evidence>
<evidence type="ECO:0000256" key="10">
    <source>
        <dbReference type="SAM" id="MobiDB-lite"/>
    </source>
</evidence>
<dbReference type="AlphaFoldDB" id="A0A7R8WD80"/>
<keyword evidence="8 9" id="KW-0560">Oxidoreductase</keyword>
<evidence type="ECO:0000256" key="4">
    <source>
        <dbReference type="ARBA" id="ARBA00012310"/>
    </source>
</evidence>
<dbReference type="InterPro" id="IPR036249">
    <property type="entry name" value="Thioredoxin-like_sf"/>
</dbReference>
<sequence>MHERENEESALEGGSWDLGSSENRIEPTAKKAKHQASEHAELLASGWMMEQSPYAAMSQSENEQHHGSDHVEDKERGGEDVVCETSSRKRKDNFYDYLARSLDGKDIPGTESPDEESSESNEHESGGHDVPTPLEPFTKEGCLPSVQVKNFFELSAKKIDGVLCPMSAFRGKIILVVNTATESDVTGINFCEMNQLLARLSHVLVILAFPCNQFGRENQASSEEMQLILRHVRPGRNFEPKMVLFERIEVNGENGHPIFKFLKKRLPLPIDEPCLLADMRTPIDWAPVLRVDVAGNFEKFLISRDGQPCQRYSRSFPMKDLGPIIEELAQRRSDDH</sequence>
<evidence type="ECO:0000256" key="5">
    <source>
        <dbReference type="ARBA" id="ARBA00022525"/>
    </source>
</evidence>
<protein>
    <recommendedName>
        <fullName evidence="4 9">Glutathione peroxidase</fullName>
    </recommendedName>
</protein>
<dbReference type="GO" id="GO:0006979">
    <property type="term" value="P:response to oxidative stress"/>
    <property type="evidence" value="ECO:0007669"/>
    <property type="project" value="InterPro"/>
</dbReference>
<dbReference type="Gene3D" id="3.40.30.10">
    <property type="entry name" value="Glutaredoxin"/>
    <property type="match status" value="1"/>
</dbReference>
<dbReference type="SUPFAM" id="SSF52833">
    <property type="entry name" value="Thioredoxin-like"/>
    <property type="match status" value="1"/>
</dbReference>
<dbReference type="PANTHER" id="PTHR11592">
    <property type="entry name" value="GLUTATHIONE PEROXIDASE"/>
    <property type="match status" value="1"/>
</dbReference>
<feature type="region of interest" description="Disordered" evidence="10">
    <location>
        <begin position="102"/>
        <end position="138"/>
    </location>
</feature>
<keyword evidence="7" id="KW-0732">Signal</keyword>
<reference evidence="11" key="1">
    <citation type="submission" date="2020-11" db="EMBL/GenBank/DDBJ databases">
        <authorList>
            <person name="Tran Van P."/>
        </authorList>
    </citation>
    <scope>NUCLEOTIDE SEQUENCE</scope>
</reference>
<dbReference type="PROSITE" id="PS51355">
    <property type="entry name" value="GLUTATHIONE_PEROXID_3"/>
    <property type="match status" value="1"/>
</dbReference>
<dbReference type="InterPro" id="IPR000889">
    <property type="entry name" value="Glutathione_peroxidase"/>
</dbReference>